<evidence type="ECO:0000256" key="5">
    <source>
        <dbReference type="ARBA" id="ARBA00022748"/>
    </source>
</evidence>
<dbReference type="KEGG" id="gac:GACE_1663"/>
<evidence type="ECO:0000256" key="8">
    <source>
        <dbReference type="SAM" id="Phobius"/>
    </source>
</evidence>
<dbReference type="HOGENOM" id="CLU_079069_0_0_2"/>
<dbReference type="GO" id="GO:0015232">
    <property type="term" value="F:heme transmembrane transporter activity"/>
    <property type="evidence" value="ECO:0007669"/>
    <property type="project" value="InterPro"/>
</dbReference>
<dbReference type="Pfam" id="PF03379">
    <property type="entry name" value="CcmB"/>
    <property type="match status" value="1"/>
</dbReference>
<feature type="transmembrane region" description="Helical" evidence="8">
    <location>
        <begin position="85"/>
        <end position="114"/>
    </location>
</feature>
<feature type="transmembrane region" description="Helical" evidence="8">
    <location>
        <begin position="45"/>
        <end position="64"/>
    </location>
</feature>
<dbReference type="GO" id="GO:0017004">
    <property type="term" value="P:cytochrome complex assembly"/>
    <property type="evidence" value="ECO:0007669"/>
    <property type="project" value="UniProtKB-KW"/>
</dbReference>
<evidence type="ECO:0000256" key="2">
    <source>
        <dbReference type="ARBA" id="ARBA00010544"/>
    </source>
</evidence>
<dbReference type="InterPro" id="IPR003544">
    <property type="entry name" value="Cyt_c_biogenesis_CcmB"/>
</dbReference>
<dbReference type="PANTHER" id="PTHR30070">
    <property type="entry name" value="HEME EXPORTER PROTEIN B"/>
    <property type="match status" value="1"/>
</dbReference>
<sequence length="212" mass="23278">MKFLKVAFKDLKIEFRTKNTINFMFLFALLSIMLFSATMENPDPAILWLVFIFAGMLGYSRAFLKEVETGTLEALKISPLPPTSILFGKIVFNGVLMLMIQALLIPIFIAVFGIYPENLFLAVVSITLGNLAFVVISSSLSLLVIKSRARELLLPVLLFPVLFPVVLSTVQAFTMAVNGNVEGISAPLSVIIAFTMAMIGVGYLTVDYALVE</sequence>
<dbReference type="eggNOG" id="arCOG01328">
    <property type="taxonomic scope" value="Archaea"/>
</dbReference>
<dbReference type="GeneID" id="24798240"/>
<proteinExistence type="inferred from homology"/>
<keyword evidence="6 8" id="KW-1133">Transmembrane helix</keyword>
<dbReference type="AlphaFoldDB" id="A0A0A7GF88"/>
<feature type="transmembrane region" description="Helical" evidence="8">
    <location>
        <begin position="120"/>
        <end position="145"/>
    </location>
</feature>
<evidence type="ECO:0000313" key="10">
    <source>
        <dbReference type="Proteomes" id="UP000030624"/>
    </source>
</evidence>
<evidence type="ECO:0000256" key="1">
    <source>
        <dbReference type="ARBA" id="ARBA00004141"/>
    </source>
</evidence>
<dbReference type="RefSeq" id="WP_048092607.1">
    <property type="nucleotide sequence ID" value="NZ_CP009552.1"/>
</dbReference>
<dbReference type="PANTHER" id="PTHR30070:SF1">
    <property type="entry name" value="CYTOCHROME C BIOGENESIS B-RELATED"/>
    <property type="match status" value="1"/>
</dbReference>
<keyword evidence="4 8" id="KW-0812">Transmembrane</keyword>
<dbReference type="PRINTS" id="PR01414">
    <property type="entry name" value="CCMBBIOGNSIS"/>
</dbReference>
<accession>A0A0A7GF88</accession>
<keyword evidence="5" id="KW-0201">Cytochrome c-type biogenesis</keyword>
<keyword evidence="3" id="KW-0813">Transport</keyword>
<name>A0A0A7GF88_GEOAI</name>
<dbReference type="GO" id="GO:0005886">
    <property type="term" value="C:plasma membrane"/>
    <property type="evidence" value="ECO:0007669"/>
    <property type="project" value="TreeGrafter"/>
</dbReference>
<dbReference type="GO" id="GO:1903607">
    <property type="term" value="P:cytochrome c biosynthetic process"/>
    <property type="evidence" value="ECO:0007669"/>
    <property type="project" value="TreeGrafter"/>
</dbReference>
<dbReference type="STRING" id="565033.GACE_1663"/>
<evidence type="ECO:0000313" key="9">
    <source>
        <dbReference type="EMBL" id="AIY90694.1"/>
    </source>
</evidence>
<organism evidence="9 10">
    <name type="scientific">Geoglobus acetivorans</name>
    <dbReference type="NCBI Taxonomy" id="565033"/>
    <lineage>
        <taxon>Archaea</taxon>
        <taxon>Methanobacteriati</taxon>
        <taxon>Methanobacteriota</taxon>
        <taxon>Archaeoglobi</taxon>
        <taxon>Archaeoglobales</taxon>
        <taxon>Archaeoglobaceae</taxon>
        <taxon>Geoglobus</taxon>
    </lineage>
</organism>
<evidence type="ECO:0000256" key="4">
    <source>
        <dbReference type="ARBA" id="ARBA00022692"/>
    </source>
</evidence>
<evidence type="ECO:0000256" key="3">
    <source>
        <dbReference type="ARBA" id="ARBA00022448"/>
    </source>
</evidence>
<protein>
    <submittedName>
        <fullName evidence="9">ABC transporter involved in cytochrome c biogenesis, CcmB subunit</fullName>
    </submittedName>
</protein>
<comment type="similarity">
    <text evidence="2">Belongs to the CcmB/CycW/HelB family.</text>
</comment>
<gene>
    <name evidence="9" type="ORF">GACE_1663</name>
</gene>
<keyword evidence="7 8" id="KW-0472">Membrane</keyword>
<feature type="transmembrane region" description="Helical" evidence="8">
    <location>
        <begin position="186"/>
        <end position="206"/>
    </location>
</feature>
<evidence type="ECO:0000256" key="7">
    <source>
        <dbReference type="ARBA" id="ARBA00023136"/>
    </source>
</evidence>
<comment type="subcellular location">
    <subcellularLocation>
        <location evidence="1">Membrane</location>
        <topology evidence="1">Multi-pass membrane protein</topology>
    </subcellularLocation>
</comment>
<reference evidence="9 10" key="1">
    <citation type="journal article" date="2015" name="Appl. Environ. Microbiol.">
        <title>The Geoglobus acetivorans genome: Fe(III) reduction, acetate utilization, autotrophic growth, and degradation of aromatic compounds in a hyperthermophilic archaeon.</title>
        <authorList>
            <person name="Mardanov A.V."/>
            <person name="Slododkina G.B."/>
            <person name="Slobodkin A.I."/>
            <person name="Beletsky A.V."/>
            <person name="Gavrilov S.N."/>
            <person name="Kublanov I.V."/>
            <person name="Bonch-Osmolovskaya E.A."/>
            <person name="Skryabin K.G."/>
            <person name="Ravin N.V."/>
        </authorList>
    </citation>
    <scope>NUCLEOTIDE SEQUENCE [LARGE SCALE GENOMIC DNA]</scope>
    <source>
        <strain evidence="9 10">SBH6</strain>
    </source>
</reference>
<dbReference type="Proteomes" id="UP000030624">
    <property type="component" value="Chromosome"/>
</dbReference>
<dbReference type="EMBL" id="CP009552">
    <property type="protein sequence ID" value="AIY90694.1"/>
    <property type="molecule type" value="Genomic_DNA"/>
</dbReference>
<feature type="transmembrane region" description="Helical" evidence="8">
    <location>
        <begin position="152"/>
        <end position="174"/>
    </location>
</feature>
<feature type="transmembrane region" description="Helical" evidence="8">
    <location>
        <begin position="21"/>
        <end position="39"/>
    </location>
</feature>
<evidence type="ECO:0000256" key="6">
    <source>
        <dbReference type="ARBA" id="ARBA00022989"/>
    </source>
</evidence>